<dbReference type="InterPro" id="IPR050404">
    <property type="entry name" value="Heme-degrading_MO"/>
</dbReference>
<dbReference type="GO" id="GO:0004497">
    <property type="term" value="F:monooxygenase activity"/>
    <property type="evidence" value="ECO:0007669"/>
    <property type="project" value="UniProtKB-KW"/>
</dbReference>
<dbReference type="InterPro" id="IPR011008">
    <property type="entry name" value="Dimeric_a/b-barrel"/>
</dbReference>
<dbReference type="PANTHER" id="PTHR34474:SF2">
    <property type="entry name" value="SIGNAL TRANSDUCTION PROTEIN TRAP"/>
    <property type="match status" value="1"/>
</dbReference>
<reference evidence="2" key="1">
    <citation type="submission" date="2019-11" db="EMBL/GenBank/DDBJ databases">
        <authorList>
            <person name="Li J."/>
        </authorList>
    </citation>
    <scope>NUCLEOTIDE SEQUENCE</scope>
    <source>
        <strain evidence="2">B6B</strain>
    </source>
</reference>
<dbReference type="InterPro" id="IPR007138">
    <property type="entry name" value="ABM_dom"/>
</dbReference>
<dbReference type="Gene3D" id="3.30.70.100">
    <property type="match status" value="1"/>
</dbReference>
<dbReference type="AlphaFoldDB" id="A0A6A8DBU3"/>
<dbReference type="RefSeq" id="WP_153734993.1">
    <property type="nucleotide sequence ID" value="NZ_WJNG01000002.1"/>
</dbReference>
<dbReference type="PANTHER" id="PTHR34474">
    <property type="entry name" value="SIGNAL TRANSDUCTION PROTEIN TRAP"/>
    <property type="match status" value="1"/>
</dbReference>
<dbReference type="Proteomes" id="UP000799092">
    <property type="component" value="Unassembled WGS sequence"/>
</dbReference>
<accession>A0A6A8DBU3</accession>
<proteinExistence type="predicted"/>
<dbReference type="SUPFAM" id="SSF54909">
    <property type="entry name" value="Dimeric alpha+beta barrel"/>
    <property type="match status" value="1"/>
</dbReference>
<keyword evidence="3" id="KW-1185">Reference proteome</keyword>
<comment type="caution">
    <text evidence="2">The sequence shown here is derived from an EMBL/GenBank/DDBJ whole genome shotgun (WGS) entry which is preliminary data.</text>
</comment>
<dbReference type="PROSITE" id="PS51725">
    <property type="entry name" value="ABM"/>
    <property type="match status" value="1"/>
</dbReference>
<feature type="domain" description="ABM" evidence="1">
    <location>
        <begin position="63"/>
        <end position="152"/>
    </location>
</feature>
<dbReference type="OrthoDB" id="2352283at2"/>
<name>A0A6A8DBU3_9BACI</name>
<dbReference type="Pfam" id="PF03992">
    <property type="entry name" value="ABM"/>
    <property type="match status" value="1"/>
</dbReference>
<evidence type="ECO:0000313" key="2">
    <source>
        <dbReference type="EMBL" id="MRH41319.1"/>
    </source>
</evidence>
<keyword evidence="2" id="KW-0560">Oxidoreductase</keyword>
<evidence type="ECO:0000259" key="1">
    <source>
        <dbReference type="PROSITE" id="PS51725"/>
    </source>
</evidence>
<gene>
    <name evidence="2" type="ORF">GH741_01360</name>
</gene>
<organism evidence="2 3">
    <name type="scientific">Aquibacillus halophilus</name>
    <dbReference type="NCBI Taxonomy" id="930132"/>
    <lineage>
        <taxon>Bacteria</taxon>
        <taxon>Bacillati</taxon>
        <taxon>Bacillota</taxon>
        <taxon>Bacilli</taxon>
        <taxon>Bacillales</taxon>
        <taxon>Bacillaceae</taxon>
        <taxon>Aquibacillus</taxon>
    </lineage>
</organism>
<keyword evidence="2" id="KW-0503">Monooxygenase</keyword>
<evidence type="ECO:0000313" key="3">
    <source>
        <dbReference type="Proteomes" id="UP000799092"/>
    </source>
</evidence>
<dbReference type="EMBL" id="WJNG01000002">
    <property type="protein sequence ID" value="MRH41319.1"/>
    <property type="molecule type" value="Genomic_DNA"/>
</dbReference>
<protein>
    <submittedName>
        <fullName evidence="2">Antibiotic biosynthesis monooxygenase</fullName>
    </submittedName>
</protein>
<sequence length="165" mass="19444">MYIYLLKNSTKLFSNTPVFQLKNEIKTMYLVETETVIEKDTLSEQDEIYEVIDTAFEIHANSFAVFNNIPVTEAGRSQFEERFNNRARRIENEPGFQAIRVCRPINGDTYLVLTCWNSEDDFENWRNSNAYMQAHKKRGTSEGIDKQQPQIFTRPSYVETYRVMD</sequence>